<dbReference type="AlphaFoldDB" id="A0A6A6DYU0"/>
<keyword evidence="1" id="KW-0479">Metal-binding</keyword>
<dbReference type="PANTHER" id="PTHR31944:SF131">
    <property type="entry name" value="HEME-RESPONSIVE ZINC FINGER TRANSCRIPTION FACTOR HAP1"/>
    <property type="match status" value="1"/>
</dbReference>
<evidence type="ECO:0000256" key="1">
    <source>
        <dbReference type="ARBA" id="ARBA00022723"/>
    </source>
</evidence>
<protein>
    <recommendedName>
        <fullName evidence="8">Zn(2)-C6 fungal-type domain-containing protein</fullName>
    </recommendedName>
</protein>
<feature type="compositionally biased region" description="Polar residues" evidence="7">
    <location>
        <begin position="761"/>
        <end position="770"/>
    </location>
</feature>
<dbReference type="GO" id="GO:0008270">
    <property type="term" value="F:zinc ion binding"/>
    <property type="evidence" value="ECO:0007669"/>
    <property type="project" value="InterPro"/>
</dbReference>
<keyword evidence="3" id="KW-0805">Transcription regulation</keyword>
<gene>
    <name evidence="9" type="ORF">K469DRAFT_751721</name>
</gene>
<dbReference type="SMART" id="SM00066">
    <property type="entry name" value="GAL4"/>
    <property type="match status" value="1"/>
</dbReference>
<dbReference type="PROSITE" id="PS50048">
    <property type="entry name" value="ZN2_CY6_FUNGAL_2"/>
    <property type="match status" value="1"/>
</dbReference>
<dbReference type="GO" id="GO:0005634">
    <property type="term" value="C:nucleus"/>
    <property type="evidence" value="ECO:0007669"/>
    <property type="project" value="TreeGrafter"/>
</dbReference>
<dbReference type="Gene3D" id="4.10.240.10">
    <property type="entry name" value="Zn(2)-C6 fungal-type DNA-binding domain"/>
    <property type="match status" value="1"/>
</dbReference>
<dbReference type="PANTHER" id="PTHR31944">
    <property type="entry name" value="HEME-RESPONSIVE ZINC FINGER TRANSCRIPTION FACTOR HAP1"/>
    <property type="match status" value="1"/>
</dbReference>
<dbReference type="InterPro" id="IPR001138">
    <property type="entry name" value="Zn2Cys6_DnaBD"/>
</dbReference>
<keyword evidence="4" id="KW-0238">DNA-binding</keyword>
<dbReference type="CDD" id="cd00067">
    <property type="entry name" value="GAL4"/>
    <property type="match status" value="1"/>
</dbReference>
<dbReference type="OrthoDB" id="4337792at2759"/>
<feature type="region of interest" description="Disordered" evidence="7">
    <location>
        <begin position="761"/>
        <end position="785"/>
    </location>
</feature>
<evidence type="ECO:0000313" key="10">
    <source>
        <dbReference type="Proteomes" id="UP000800200"/>
    </source>
</evidence>
<dbReference type="GO" id="GO:0006351">
    <property type="term" value="P:DNA-templated transcription"/>
    <property type="evidence" value="ECO:0007669"/>
    <property type="project" value="InterPro"/>
</dbReference>
<dbReference type="InterPro" id="IPR007219">
    <property type="entry name" value="XnlR_reg_dom"/>
</dbReference>
<evidence type="ECO:0000256" key="3">
    <source>
        <dbReference type="ARBA" id="ARBA00023015"/>
    </source>
</evidence>
<proteinExistence type="predicted"/>
<feature type="region of interest" description="Disordered" evidence="7">
    <location>
        <begin position="1"/>
        <end position="91"/>
    </location>
</feature>
<dbReference type="Pfam" id="PF04082">
    <property type="entry name" value="Fungal_trans"/>
    <property type="match status" value="1"/>
</dbReference>
<feature type="compositionally biased region" description="Polar residues" evidence="7">
    <location>
        <begin position="49"/>
        <end position="75"/>
    </location>
</feature>
<evidence type="ECO:0000256" key="2">
    <source>
        <dbReference type="ARBA" id="ARBA00022833"/>
    </source>
</evidence>
<name>A0A6A6DYU0_9PEZI</name>
<reference evidence="9" key="1">
    <citation type="journal article" date="2020" name="Stud. Mycol.">
        <title>101 Dothideomycetes genomes: a test case for predicting lifestyles and emergence of pathogens.</title>
        <authorList>
            <person name="Haridas S."/>
            <person name="Albert R."/>
            <person name="Binder M."/>
            <person name="Bloem J."/>
            <person name="Labutti K."/>
            <person name="Salamov A."/>
            <person name="Andreopoulos B."/>
            <person name="Baker S."/>
            <person name="Barry K."/>
            <person name="Bills G."/>
            <person name="Bluhm B."/>
            <person name="Cannon C."/>
            <person name="Castanera R."/>
            <person name="Culley D."/>
            <person name="Daum C."/>
            <person name="Ezra D."/>
            <person name="Gonzalez J."/>
            <person name="Henrissat B."/>
            <person name="Kuo A."/>
            <person name="Liang C."/>
            <person name="Lipzen A."/>
            <person name="Lutzoni F."/>
            <person name="Magnuson J."/>
            <person name="Mondo S."/>
            <person name="Nolan M."/>
            <person name="Ohm R."/>
            <person name="Pangilinan J."/>
            <person name="Park H.-J."/>
            <person name="Ramirez L."/>
            <person name="Alfaro M."/>
            <person name="Sun H."/>
            <person name="Tritt A."/>
            <person name="Yoshinaga Y."/>
            <person name="Zwiers L.-H."/>
            <person name="Turgeon B."/>
            <person name="Goodwin S."/>
            <person name="Spatafora J."/>
            <person name="Crous P."/>
            <person name="Grigoriev I."/>
        </authorList>
    </citation>
    <scope>NUCLEOTIDE SEQUENCE</scope>
    <source>
        <strain evidence="9">CBS 207.26</strain>
    </source>
</reference>
<sequence>MTDQTPSLQLSDTDGIGPVKRRRPALSCVECRRRKVKCDREKPCGPCSRTKSSTCTYRPNPQRTKQSRQPAQTFTSSSSSHDHESQSSPKSYAHTFDSLVNRYIAPGIFGSHGGVSGSHLPIYDNDSDQLHSDLTIKSLIEKVRELEQKLTSVANGNSPGLFTLPARPAASIAPGQFVKSKFYGESHWMNSIEPYEALGPNYATSNPITNKTDINKSSELYFTVNECKRMARTIKSSRHYQAPISAEVGSSVPSKQICDQLVHCYLRTFESVYRILHIPTFWREYERFWENSNKASPSFTIKFLLILAIGVPFSQSDTQLSLHIACGKWVQAAESYLSAPHEKSRLNLTGIQIHILLLLARQVCSVEGDLIWIPAGALLRSAMHIGLHRDPSNFPKISVFYTEMRRRLWAAVLEVTVQSSLDMGMPPMLSLQDYDTLPPSNINDDELSEDTTEIDPKSPTTFTQSSIQIILHKSLPLRLEITRLINNLRTDLSYDETLRLGSEINSMCRSNLQLCQSFLLSESHPAPFQMKMLDVLTRRFLLCLHRPFFAKAKTNPKYYYSRKICLDTSLMILSPAYFPLNQDFGSEGPVQKDDWTRLTVHSVGFFKSIFLYSTTTVYLELLSQLEEQQQDSANSLPFHPSPFSTSTSLFNFDRTSIDTSTLSTPATSDILTTAFQYASSSQPIKPPPHFDTLRAVLVAALDTAEARIRAGETNPKGNVFFCCALARIDALVSGQDSDAAVLDAAKKSVATCSKIMKESLAHQSGEATQTGREDGRSGLDGNVSGGGVEMVGGDVDWESLMEDESMGLEFGFDVPESWFFTGWHEMGKGVSV</sequence>
<organism evidence="9 10">
    <name type="scientific">Zopfia rhizophila CBS 207.26</name>
    <dbReference type="NCBI Taxonomy" id="1314779"/>
    <lineage>
        <taxon>Eukaryota</taxon>
        <taxon>Fungi</taxon>
        <taxon>Dikarya</taxon>
        <taxon>Ascomycota</taxon>
        <taxon>Pezizomycotina</taxon>
        <taxon>Dothideomycetes</taxon>
        <taxon>Dothideomycetes incertae sedis</taxon>
        <taxon>Zopfiaceae</taxon>
        <taxon>Zopfia</taxon>
    </lineage>
</organism>
<evidence type="ECO:0000259" key="8">
    <source>
        <dbReference type="PROSITE" id="PS50048"/>
    </source>
</evidence>
<keyword evidence="10" id="KW-1185">Reference proteome</keyword>
<dbReference type="GO" id="GO:0000978">
    <property type="term" value="F:RNA polymerase II cis-regulatory region sequence-specific DNA binding"/>
    <property type="evidence" value="ECO:0007669"/>
    <property type="project" value="TreeGrafter"/>
</dbReference>
<keyword evidence="5" id="KW-0804">Transcription</keyword>
<keyword evidence="2" id="KW-0862">Zinc</keyword>
<dbReference type="Proteomes" id="UP000800200">
    <property type="component" value="Unassembled WGS sequence"/>
</dbReference>
<evidence type="ECO:0000313" key="9">
    <source>
        <dbReference type="EMBL" id="KAF2183140.1"/>
    </source>
</evidence>
<keyword evidence="6" id="KW-0539">Nucleus</keyword>
<dbReference type="InterPro" id="IPR036864">
    <property type="entry name" value="Zn2-C6_fun-type_DNA-bd_sf"/>
</dbReference>
<dbReference type="SMART" id="SM00906">
    <property type="entry name" value="Fungal_trans"/>
    <property type="match status" value="1"/>
</dbReference>
<dbReference type="GO" id="GO:0001228">
    <property type="term" value="F:DNA-binding transcription activator activity, RNA polymerase II-specific"/>
    <property type="evidence" value="ECO:0007669"/>
    <property type="project" value="TreeGrafter"/>
</dbReference>
<evidence type="ECO:0000256" key="7">
    <source>
        <dbReference type="SAM" id="MobiDB-lite"/>
    </source>
</evidence>
<dbReference type="CDD" id="cd12148">
    <property type="entry name" value="fungal_TF_MHR"/>
    <property type="match status" value="1"/>
</dbReference>
<dbReference type="EMBL" id="ML994644">
    <property type="protein sequence ID" value="KAF2183140.1"/>
    <property type="molecule type" value="Genomic_DNA"/>
</dbReference>
<feature type="domain" description="Zn(2)-C6 fungal-type" evidence="8">
    <location>
        <begin position="27"/>
        <end position="57"/>
    </location>
</feature>
<accession>A0A6A6DYU0</accession>
<dbReference type="Pfam" id="PF00172">
    <property type="entry name" value="Zn_clus"/>
    <property type="match status" value="1"/>
</dbReference>
<evidence type="ECO:0000256" key="4">
    <source>
        <dbReference type="ARBA" id="ARBA00023125"/>
    </source>
</evidence>
<dbReference type="PROSITE" id="PS00463">
    <property type="entry name" value="ZN2_CY6_FUNGAL_1"/>
    <property type="match status" value="1"/>
</dbReference>
<dbReference type="InterPro" id="IPR051430">
    <property type="entry name" value="Fungal_TF_Env_Response"/>
</dbReference>
<dbReference type="SUPFAM" id="SSF57701">
    <property type="entry name" value="Zn2/Cys6 DNA-binding domain"/>
    <property type="match status" value="1"/>
</dbReference>
<evidence type="ECO:0000256" key="6">
    <source>
        <dbReference type="ARBA" id="ARBA00023242"/>
    </source>
</evidence>
<evidence type="ECO:0000256" key="5">
    <source>
        <dbReference type="ARBA" id="ARBA00023163"/>
    </source>
</evidence>
<feature type="compositionally biased region" description="Polar residues" evidence="7">
    <location>
        <begin position="1"/>
        <end position="12"/>
    </location>
</feature>